<evidence type="ECO:0000256" key="4">
    <source>
        <dbReference type="ARBA" id="ARBA00022840"/>
    </source>
</evidence>
<dbReference type="Gene3D" id="3.40.50.300">
    <property type="entry name" value="P-loop containing nucleotide triphosphate hydrolases"/>
    <property type="match status" value="1"/>
</dbReference>
<keyword evidence="2" id="KW-0813">Transport</keyword>
<dbReference type="Proteomes" id="UP000664144">
    <property type="component" value="Unassembled WGS sequence"/>
</dbReference>
<proteinExistence type="inferred from homology"/>
<comment type="similarity">
    <text evidence="1">Belongs to the ABC transporter superfamily.</text>
</comment>
<evidence type="ECO:0000259" key="5">
    <source>
        <dbReference type="PROSITE" id="PS50893"/>
    </source>
</evidence>
<dbReference type="GO" id="GO:0140359">
    <property type="term" value="F:ABC-type transporter activity"/>
    <property type="evidence" value="ECO:0007669"/>
    <property type="project" value="InterPro"/>
</dbReference>
<sequence>MSNIAIRVEDLGKQYRLGEIGTGTLSHDLNRWWSKMRGKEDPFAKVGEANDRTKKGNSDYVWALRDVNFDVKAGEVLGIIGRNGAGKSTLLKILSKVTAPTTGRIKIQGRIASLLEVGTGFHPDLTGRENVYLNGAILGMSKSEISRKFDEIVDFSGVERYIDTPVKRYSSGMYVRLAFAVSAFLEPEILIVDEVLAVGDAEFQKKCLGRMEDVSKNDGRTILFVSHNMAAVSNLCTSTIFMRNGTLQSMGPTDKIIEEYISYGKFNTGQVLAEDIQFTRRCTKASFEEISIISNGEITSSVDIKNEVIVEMNYRVLVDGAMVYPSIHVLDNMATCILATFPAKSATIGVDEFYGKPLRKGLYKSRVVIPGSFLNEKTYSISAFLVPEDAADMEIAEEVLSFSVTDTGEMRKEYGGDWWGLIRPKMAWSTERVS</sequence>
<dbReference type="GO" id="GO:0016887">
    <property type="term" value="F:ATP hydrolysis activity"/>
    <property type="evidence" value="ECO:0007669"/>
    <property type="project" value="InterPro"/>
</dbReference>
<dbReference type="AlphaFoldDB" id="A0A939EUU2"/>
<comment type="caution">
    <text evidence="6">The sequence shown here is derived from an EMBL/GenBank/DDBJ whole genome shotgun (WGS) entry which is preliminary data.</text>
</comment>
<dbReference type="CDD" id="cd03220">
    <property type="entry name" value="ABC_KpsT_Wzt"/>
    <property type="match status" value="1"/>
</dbReference>
<gene>
    <name evidence="6" type="ORF">J0X19_05445</name>
</gene>
<evidence type="ECO:0000313" key="7">
    <source>
        <dbReference type="Proteomes" id="UP000664144"/>
    </source>
</evidence>
<keyword evidence="4 6" id="KW-0067">ATP-binding</keyword>
<dbReference type="SUPFAM" id="SSF52540">
    <property type="entry name" value="P-loop containing nucleoside triphosphate hydrolases"/>
    <property type="match status" value="1"/>
</dbReference>
<name>A0A939EUU2_9BACT</name>
<dbReference type="RefSeq" id="WP_206982254.1">
    <property type="nucleotide sequence ID" value="NZ_JAFLQZ010000003.1"/>
</dbReference>
<dbReference type="InterPro" id="IPR003439">
    <property type="entry name" value="ABC_transporter-like_ATP-bd"/>
</dbReference>
<feature type="domain" description="ABC transporter" evidence="5">
    <location>
        <begin position="47"/>
        <end position="269"/>
    </location>
</feature>
<reference evidence="6" key="1">
    <citation type="submission" date="2021-03" db="EMBL/GenBank/DDBJ databases">
        <authorList>
            <person name="Kim M.K."/>
        </authorList>
    </citation>
    <scope>NUCLEOTIDE SEQUENCE</scope>
    <source>
        <strain evidence="6">BT186</strain>
    </source>
</reference>
<dbReference type="GO" id="GO:0005524">
    <property type="term" value="F:ATP binding"/>
    <property type="evidence" value="ECO:0007669"/>
    <property type="project" value="UniProtKB-KW"/>
</dbReference>
<evidence type="ECO:0000313" key="6">
    <source>
        <dbReference type="EMBL" id="MBO0357381.1"/>
    </source>
</evidence>
<dbReference type="InterPro" id="IPR015860">
    <property type="entry name" value="ABC_transpr_TagH-like"/>
</dbReference>
<organism evidence="6 7">
    <name type="scientific">Hymenobacter telluris</name>
    <dbReference type="NCBI Taxonomy" id="2816474"/>
    <lineage>
        <taxon>Bacteria</taxon>
        <taxon>Pseudomonadati</taxon>
        <taxon>Bacteroidota</taxon>
        <taxon>Cytophagia</taxon>
        <taxon>Cytophagales</taxon>
        <taxon>Hymenobacteraceae</taxon>
        <taxon>Hymenobacter</taxon>
    </lineage>
</organism>
<dbReference type="PANTHER" id="PTHR46743">
    <property type="entry name" value="TEICHOIC ACIDS EXPORT ATP-BINDING PROTEIN TAGH"/>
    <property type="match status" value="1"/>
</dbReference>
<dbReference type="EMBL" id="JAFLQZ010000003">
    <property type="protein sequence ID" value="MBO0357381.1"/>
    <property type="molecule type" value="Genomic_DNA"/>
</dbReference>
<dbReference type="PANTHER" id="PTHR46743:SF2">
    <property type="entry name" value="TEICHOIC ACIDS EXPORT ATP-BINDING PROTEIN TAGH"/>
    <property type="match status" value="1"/>
</dbReference>
<dbReference type="InterPro" id="IPR003593">
    <property type="entry name" value="AAA+_ATPase"/>
</dbReference>
<protein>
    <submittedName>
        <fullName evidence="6">ATP-binding cassette domain-containing protein</fullName>
    </submittedName>
</protein>
<dbReference type="InterPro" id="IPR050683">
    <property type="entry name" value="Bact_Polysacc_Export_ATP-bd"/>
</dbReference>
<evidence type="ECO:0000256" key="3">
    <source>
        <dbReference type="ARBA" id="ARBA00022741"/>
    </source>
</evidence>
<keyword evidence="3" id="KW-0547">Nucleotide-binding</keyword>
<accession>A0A939EUU2</accession>
<dbReference type="SMART" id="SM00382">
    <property type="entry name" value="AAA"/>
    <property type="match status" value="1"/>
</dbReference>
<dbReference type="Pfam" id="PF00005">
    <property type="entry name" value="ABC_tran"/>
    <property type="match status" value="1"/>
</dbReference>
<dbReference type="InterPro" id="IPR027417">
    <property type="entry name" value="P-loop_NTPase"/>
</dbReference>
<dbReference type="GO" id="GO:0016020">
    <property type="term" value="C:membrane"/>
    <property type="evidence" value="ECO:0007669"/>
    <property type="project" value="InterPro"/>
</dbReference>
<keyword evidence="7" id="KW-1185">Reference proteome</keyword>
<evidence type="ECO:0000256" key="1">
    <source>
        <dbReference type="ARBA" id="ARBA00005417"/>
    </source>
</evidence>
<dbReference type="PROSITE" id="PS50893">
    <property type="entry name" value="ABC_TRANSPORTER_2"/>
    <property type="match status" value="1"/>
</dbReference>
<evidence type="ECO:0000256" key="2">
    <source>
        <dbReference type="ARBA" id="ARBA00022448"/>
    </source>
</evidence>